<evidence type="ECO:0000313" key="2">
    <source>
        <dbReference type="EMBL" id="SIT51140.1"/>
    </source>
</evidence>
<sequence length="165" mass="18067">MSHLTMDREKTAASLRSLALNSPNRSKAARLRAVLPDVEAALSAGVPSAEIITTLAENGLAFTPRTFHGTLYRLRKTARPPTPHAPRPATNAGDAYARSTGEAPSAISMTGTTDRIKTIEQLRAEHPTMPQFQLTKLYAQQYDQPAFTSADIEELKRKYPPRPKA</sequence>
<dbReference type="Proteomes" id="UP000195569">
    <property type="component" value="Unassembled WGS sequence"/>
</dbReference>
<comment type="caution">
    <text evidence="2">The sequence shown here is derived from an EMBL/GenBank/DDBJ whole genome shotgun (WGS) entry which is preliminary data.</text>
</comment>
<feature type="region of interest" description="Disordered" evidence="1">
    <location>
        <begin position="77"/>
        <end position="110"/>
    </location>
</feature>
<accession>A0A1N7SUH2</accession>
<reference evidence="2" key="1">
    <citation type="submission" date="2016-12" db="EMBL/GenBank/DDBJ databases">
        <authorList>
            <person name="Moulin L."/>
        </authorList>
    </citation>
    <scope>NUCLEOTIDE SEQUENCE [LARGE SCALE GENOMIC DNA]</scope>
    <source>
        <strain evidence="2">STM 7183</strain>
    </source>
</reference>
<organism evidence="2 3">
    <name type="scientific">Paraburkholderia piptadeniae</name>
    <dbReference type="NCBI Taxonomy" id="1701573"/>
    <lineage>
        <taxon>Bacteria</taxon>
        <taxon>Pseudomonadati</taxon>
        <taxon>Pseudomonadota</taxon>
        <taxon>Betaproteobacteria</taxon>
        <taxon>Burkholderiales</taxon>
        <taxon>Burkholderiaceae</taxon>
        <taxon>Paraburkholderia</taxon>
    </lineage>
</organism>
<evidence type="ECO:0000313" key="3">
    <source>
        <dbReference type="Proteomes" id="UP000195569"/>
    </source>
</evidence>
<name>A0A1N7SUH2_9BURK</name>
<gene>
    <name evidence="2" type="ORF">BN2476_1010057</name>
</gene>
<keyword evidence="3" id="KW-1185">Reference proteome</keyword>
<evidence type="ECO:0000256" key="1">
    <source>
        <dbReference type="SAM" id="MobiDB-lite"/>
    </source>
</evidence>
<dbReference type="EMBL" id="CYGY02000101">
    <property type="protein sequence ID" value="SIT51140.1"/>
    <property type="molecule type" value="Genomic_DNA"/>
</dbReference>
<proteinExistence type="predicted"/>
<protein>
    <submittedName>
        <fullName evidence="2">Uncharacterized protein</fullName>
    </submittedName>
</protein>
<dbReference type="AlphaFoldDB" id="A0A1N7SUH2"/>